<sequence length="425" mass="48012">MPVITKVTKTIQTIRNNWKKSVFFTVLGGYGVIYVKNYFETQELMRQYCQKAASYGKESLPNNLSPRHVTVILNPSANKRKAATEFEKYCAPLLHLAGISVDVKKTESEGHAKSLIDSISGTDAIVVAGGDGTLLEVVTGLFRKTNENSENLVPLGVLPLGKNNSVAKVYFPWHNKVEKVKALAEATMAVIEESVKPMDIMKIEILDEDTTKPVYAVGQLKWGAYRDAEVKKDSYWYFGPMKNYVTYVFNGLRSSISWDCKATIDYSIPCEGCSHCYKKKPKQSSGWFSRFMKDNDTDKRKYSGIYNPECDIIHEKKITTSDLTLLTTNVSRNANEAQDISKLIVEIGPDRVDYFDFIRNGFRREKGEKSDLTEIIEAKMLEINPESNKNAMFSIDNESYEVKPIKVTLLPKTLKMFCSRNAINA</sequence>
<evidence type="ECO:0000256" key="18">
    <source>
        <dbReference type="ARBA" id="ARBA00024512"/>
    </source>
</evidence>
<evidence type="ECO:0000256" key="12">
    <source>
        <dbReference type="ARBA" id="ARBA00023128"/>
    </source>
</evidence>
<evidence type="ECO:0000256" key="11">
    <source>
        <dbReference type="ARBA" id="ARBA00023098"/>
    </source>
</evidence>
<feature type="transmembrane region" description="Helical" evidence="30">
    <location>
        <begin position="21"/>
        <end position="39"/>
    </location>
</feature>
<keyword evidence="13 30" id="KW-0472">Membrane</keyword>
<evidence type="ECO:0000256" key="5">
    <source>
        <dbReference type="ARBA" id="ARBA00012133"/>
    </source>
</evidence>
<dbReference type="InterPro" id="IPR050187">
    <property type="entry name" value="Lipid_Phosphate_FormReg"/>
</dbReference>
<dbReference type="GO" id="GO:0005743">
    <property type="term" value="C:mitochondrial inner membrane"/>
    <property type="evidence" value="ECO:0007669"/>
    <property type="project" value="UniProtKB-SubCell"/>
</dbReference>
<comment type="similarity">
    <text evidence="21">Belongs to the AGK family.</text>
</comment>
<comment type="catalytic activity">
    <reaction evidence="27">
        <text>an N-acylsphing-4-enine + ATP = an N-acylsphing-4-enine 1-phosphate + ADP + H(+)</text>
        <dbReference type="Rhea" id="RHEA:17929"/>
        <dbReference type="ChEBI" id="CHEBI:15378"/>
        <dbReference type="ChEBI" id="CHEBI:30616"/>
        <dbReference type="ChEBI" id="CHEBI:52639"/>
        <dbReference type="ChEBI" id="CHEBI:57674"/>
        <dbReference type="ChEBI" id="CHEBI:456216"/>
        <dbReference type="EC" id="2.7.1.138"/>
    </reaction>
    <physiologicalReaction direction="left-to-right" evidence="27">
        <dbReference type="Rhea" id="RHEA:17930"/>
    </physiologicalReaction>
</comment>
<comment type="catalytic activity">
    <reaction evidence="16">
        <text>1-(5Z,8Z,11Z,14Z-eicosatetraenoyl)-sn-glycerol + ATP = 1-(5Z,8Z,11Z,14Z-eicosatetraenoyl)-sn-glycero-3-phosphate + ADP + H(+)</text>
        <dbReference type="Rhea" id="RHEA:43328"/>
        <dbReference type="ChEBI" id="CHEBI:15378"/>
        <dbReference type="ChEBI" id="CHEBI:30616"/>
        <dbReference type="ChEBI" id="CHEBI:34071"/>
        <dbReference type="ChEBI" id="CHEBI:74938"/>
        <dbReference type="ChEBI" id="CHEBI:456216"/>
    </reaction>
    <physiologicalReaction direction="left-to-right" evidence="16">
        <dbReference type="Rhea" id="RHEA:43329"/>
    </physiologicalReaction>
</comment>
<evidence type="ECO:0000259" key="31">
    <source>
        <dbReference type="PROSITE" id="PS50146"/>
    </source>
</evidence>
<dbReference type="AlphaFoldDB" id="A0A9P0LIL9"/>
<keyword evidence="11" id="KW-0443">Lipid metabolism</keyword>
<keyword evidence="7" id="KW-0547">Nucleotide-binding</keyword>
<evidence type="ECO:0000256" key="8">
    <source>
        <dbReference type="ARBA" id="ARBA00022777"/>
    </source>
</evidence>
<evidence type="ECO:0000256" key="4">
    <source>
        <dbReference type="ARBA" id="ARBA00005175"/>
    </source>
</evidence>
<comment type="catalytic activity">
    <reaction evidence="26">
        <text>a 2-acylglycerol + ATP = a 2-acyl-sn-glycerol 3-phosphate + ADP + H(+)</text>
        <dbReference type="Rhea" id="RHEA:39847"/>
        <dbReference type="ChEBI" id="CHEBI:15378"/>
        <dbReference type="ChEBI" id="CHEBI:17389"/>
        <dbReference type="ChEBI" id="CHEBI:30616"/>
        <dbReference type="ChEBI" id="CHEBI:64982"/>
        <dbReference type="ChEBI" id="CHEBI:456216"/>
    </reaction>
    <physiologicalReaction direction="left-to-right" evidence="26">
        <dbReference type="Rhea" id="RHEA:39848"/>
    </physiologicalReaction>
</comment>
<comment type="catalytic activity">
    <reaction evidence="29">
        <text>N-(hexanoyl)sphing-4-enine + ATP = N-hexanoylsphing-4-enine 1-phosphate + ADP + H(+)</text>
        <dbReference type="Rhea" id="RHEA:43312"/>
        <dbReference type="ChEBI" id="CHEBI:15378"/>
        <dbReference type="ChEBI" id="CHEBI:30616"/>
        <dbReference type="ChEBI" id="CHEBI:63867"/>
        <dbReference type="ChEBI" id="CHEBI:82959"/>
        <dbReference type="ChEBI" id="CHEBI:456216"/>
    </reaction>
    <physiologicalReaction direction="left-to-right" evidence="29">
        <dbReference type="Rhea" id="RHEA:43313"/>
    </physiologicalReaction>
</comment>
<keyword evidence="8" id="KW-0418">Kinase</keyword>
<dbReference type="PROSITE" id="PS50146">
    <property type="entry name" value="DAGK"/>
    <property type="match status" value="1"/>
</dbReference>
<dbReference type="EMBL" id="CAKOFQ010007128">
    <property type="protein sequence ID" value="CAH1991961.1"/>
    <property type="molecule type" value="Genomic_DNA"/>
</dbReference>
<evidence type="ECO:0000313" key="32">
    <source>
        <dbReference type="EMBL" id="CAH1991961.1"/>
    </source>
</evidence>
<dbReference type="GO" id="GO:0046512">
    <property type="term" value="P:sphingosine biosynthetic process"/>
    <property type="evidence" value="ECO:0007669"/>
    <property type="project" value="TreeGrafter"/>
</dbReference>
<evidence type="ECO:0000256" key="6">
    <source>
        <dbReference type="ARBA" id="ARBA00022679"/>
    </source>
</evidence>
<keyword evidence="9" id="KW-0999">Mitochondrion inner membrane</keyword>
<dbReference type="EC" id="2.7.1.138" evidence="22"/>
<comment type="cofactor">
    <cofactor evidence="1">
        <name>Mg(2+)</name>
        <dbReference type="ChEBI" id="CHEBI:18420"/>
    </cofactor>
</comment>
<comment type="catalytic activity">
    <reaction evidence="19">
        <text>2-(5Z,8Z,11Z,14Z-eicosatetraenoyl)-glycerol + ATP = 2-(5Z,8Z,11Z,14Z-eicosatetraenoyl)-sn-glycero-3-phosphate + ADP + H(+)</text>
        <dbReference type="Rhea" id="RHEA:43316"/>
        <dbReference type="ChEBI" id="CHEBI:15378"/>
        <dbReference type="ChEBI" id="CHEBI:30616"/>
        <dbReference type="ChEBI" id="CHEBI:52392"/>
        <dbReference type="ChEBI" id="CHEBI:78209"/>
        <dbReference type="ChEBI" id="CHEBI:456216"/>
    </reaction>
    <physiologicalReaction direction="left-to-right" evidence="19">
        <dbReference type="Rhea" id="RHEA:43317"/>
    </physiologicalReaction>
</comment>
<evidence type="ECO:0000256" key="17">
    <source>
        <dbReference type="ARBA" id="ARBA00024505"/>
    </source>
</evidence>
<evidence type="ECO:0000256" key="24">
    <source>
        <dbReference type="ARBA" id="ARBA00026142"/>
    </source>
</evidence>
<evidence type="ECO:0000256" key="28">
    <source>
        <dbReference type="ARBA" id="ARBA00048663"/>
    </source>
</evidence>
<comment type="catalytic activity">
    <reaction evidence="17">
        <text>1-(9Z-octadecenoyl)-sn-glycerol + ATP = 1-(9Z-octadecenoyl)-sn-glycero-3-phosphate + ADP + H(+)</text>
        <dbReference type="Rhea" id="RHEA:41079"/>
        <dbReference type="ChEBI" id="CHEBI:15378"/>
        <dbReference type="ChEBI" id="CHEBI:30616"/>
        <dbReference type="ChEBI" id="CHEBI:74544"/>
        <dbReference type="ChEBI" id="CHEBI:75757"/>
        <dbReference type="ChEBI" id="CHEBI:456216"/>
    </reaction>
    <physiologicalReaction direction="left-to-right" evidence="17">
        <dbReference type="Rhea" id="RHEA:41080"/>
    </physiologicalReaction>
</comment>
<evidence type="ECO:0000256" key="13">
    <source>
        <dbReference type="ARBA" id="ARBA00023136"/>
    </source>
</evidence>
<organism evidence="32 33">
    <name type="scientific">Acanthoscelides obtectus</name>
    <name type="common">Bean weevil</name>
    <name type="synonym">Bruchus obtectus</name>
    <dbReference type="NCBI Taxonomy" id="200917"/>
    <lineage>
        <taxon>Eukaryota</taxon>
        <taxon>Metazoa</taxon>
        <taxon>Ecdysozoa</taxon>
        <taxon>Arthropoda</taxon>
        <taxon>Hexapoda</taxon>
        <taxon>Insecta</taxon>
        <taxon>Pterygota</taxon>
        <taxon>Neoptera</taxon>
        <taxon>Endopterygota</taxon>
        <taxon>Coleoptera</taxon>
        <taxon>Polyphaga</taxon>
        <taxon>Cucujiformia</taxon>
        <taxon>Chrysomeloidea</taxon>
        <taxon>Chrysomelidae</taxon>
        <taxon>Bruchinae</taxon>
        <taxon>Bruchini</taxon>
        <taxon>Acanthoscelides</taxon>
    </lineage>
</organism>
<name>A0A9P0LIL9_ACAOB</name>
<evidence type="ECO:0000256" key="15">
    <source>
        <dbReference type="ARBA" id="ARBA00023411"/>
    </source>
</evidence>
<keyword evidence="30" id="KW-0812">Transmembrane</keyword>
<accession>A0A9P0LIL9</accession>
<dbReference type="GO" id="GO:0046513">
    <property type="term" value="P:ceramide biosynthetic process"/>
    <property type="evidence" value="ECO:0007669"/>
    <property type="project" value="TreeGrafter"/>
</dbReference>
<evidence type="ECO:0000256" key="14">
    <source>
        <dbReference type="ARBA" id="ARBA00023371"/>
    </source>
</evidence>
<evidence type="ECO:0000256" key="27">
    <source>
        <dbReference type="ARBA" id="ARBA00048034"/>
    </source>
</evidence>
<dbReference type="InterPro" id="IPR016064">
    <property type="entry name" value="NAD/diacylglycerol_kinase_sf"/>
</dbReference>
<dbReference type="GO" id="GO:0004143">
    <property type="term" value="F:ATP-dependent diacylglycerol kinase activity"/>
    <property type="evidence" value="ECO:0007669"/>
    <property type="project" value="UniProtKB-EC"/>
</dbReference>
<dbReference type="GO" id="GO:0005524">
    <property type="term" value="F:ATP binding"/>
    <property type="evidence" value="ECO:0007669"/>
    <property type="project" value="UniProtKB-KW"/>
</dbReference>
<comment type="subcellular location">
    <subcellularLocation>
        <location evidence="3">Mitochondrion inner membrane</location>
        <topology evidence="3">Peripheral membrane protein</topology>
    </subcellularLocation>
    <subcellularLocation>
        <location evidence="2">Mitochondrion intermembrane space</location>
    </subcellularLocation>
</comment>
<gene>
    <name evidence="32" type="ORF">ACAOBT_LOCUS20580</name>
</gene>
<dbReference type="OrthoDB" id="9979394at2759"/>
<evidence type="ECO:0000256" key="25">
    <source>
        <dbReference type="ARBA" id="ARBA00030553"/>
    </source>
</evidence>
<dbReference type="InterPro" id="IPR017438">
    <property type="entry name" value="ATP-NAD_kinase_N"/>
</dbReference>
<dbReference type="PANTHER" id="PTHR12358">
    <property type="entry name" value="SPHINGOSINE KINASE"/>
    <property type="match status" value="1"/>
</dbReference>
<evidence type="ECO:0000256" key="21">
    <source>
        <dbReference type="ARBA" id="ARBA00025749"/>
    </source>
</evidence>
<proteinExistence type="inferred from homology"/>
<keyword evidence="6" id="KW-0808">Transferase</keyword>
<protein>
    <recommendedName>
        <fullName evidence="24">Acylglycerol kinase, mitochondrial</fullName>
        <ecNumber evidence="5">2.7.1.107</ecNumber>
        <ecNumber evidence="22">2.7.1.138</ecNumber>
        <ecNumber evidence="23">2.7.1.94</ecNumber>
    </recommendedName>
    <alternativeName>
        <fullName evidence="25">Multiple substrate lipid kinase</fullName>
    </alternativeName>
</protein>
<dbReference type="Gene3D" id="3.40.50.10330">
    <property type="entry name" value="Probable inorganic polyphosphate/atp-NAD kinase, domain 1"/>
    <property type="match status" value="1"/>
</dbReference>
<dbReference type="Pfam" id="PF00781">
    <property type="entry name" value="DAGK_cat"/>
    <property type="match status" value="1"/>
</dbReference>
<evidence type="ECO:0000256" key="1">
    <source>
        <dbReference type="ARBA" id="ARBA00001946"/>
    </source>
</evidence>
<evidence type="ECO:0000256" key="22">
    <source>
        <dbReference type="ARBA" id="ARBA00026096"/>
    </source>
</evidence>
<dbReference type="GO" id="GO:0001729">
    <property type="term" value="F:ceramide kinase activity"/>
    <property type="evidence" value="ECO:0007669"/>
    <property type="project" value="UniProtKB-EC"/>
</dbReference>
<comment type="caution">
    <text evidence="32">The sequence shown here is derived from an EMBL/GenBank/DDBJ whole genome shotgun (WGS) entry which is preliminary data.</text>
</comment>
<evidence type="ECO:0000256" key="3">
    <source>
        <dbReference type="ARBA" id="ARBA00004637"/>
    </source>
</evidence>
<reference evidence="32" key="1">
    <citation type="submission" date="2022-03" db="EMBL/GenBank/DDBJ databases">
        <authorList>
            <person name="Sayadi A."/>
        </authorList>
    </citation>
    <scope>NUCLEOTIDE SEQUENCE</scope>
</reference>
<keyword evidence="10" id="KW-0067">ATP-binding</keyword>
<dbReference type="EC" id="2.7.1.94" evidence="23"/>
<comment type="catalytic activity">
    <reaction evidence="20">
        <text>1-hexadecanoyl-sn-glycerol + ATP = 1-hexadecanoyl-sn-glycero-3-phosphate + ADP + H(+)</text>
        <dbReference type="Rhea" id="RHEA:43308"/>
        <dbReference type="ChEBI" id="CHEBI:15378"/>
        <dbReference type="ChEBI" id="CHEBI:30616"/>
        <dbReference type="ChEBI" id="CHEBI:57518"/>
        <dbReference type="ChEBI" id="CHEBI:75542"/>
        <dbReference type="ChEBI" id="CHEBI:456216"/>
    </reaction>
    <physiologicalReaction direction="left-to-right" evidence="20">
        <dbReference type="Rhea" id="RHEA:43309"/>
    </physiologicalReaction>
</comment>
<evidence type="ECO:0000256" key="9">
    <source>
        <dbReference type="ARBA" id="ARBA00022792"/>
    </source>
</evidence>
<evidence type="ECO:0000256" key="30">
    <source>
        <dbReference type="SAM" id="Phobius"/>
    </source>
</evidence>
<evidence type="ECO:0000256" key="20">
    <source>
        <dbReference type="ARBA" id="ARBA00024636"/>
    </source>
</evidence>
<evidence type="ECO:0000256" key="16">
    <source>
        <dbReference type="ARBA" id="ARBA00024483"/>
    </source>
</evidence>
<dbReference type="GO" id="GO:0047620">
    <property type="term" value="F:acylglycerol kinase activity"/>
    <property type="evidence" value="ECO:0007669"/>
    <property type="project" value="UniProtKB-EC"/>
</dbReference>
<evidence type="ECO:0000256" key="2">
    <source>
        <dbReference type="ARBA" id="ARBA00004569"/>
    </source>
</evidence>
<dbReference type="EC" id="2.7.1.107" evidence="5"/>
<evidence type="ECO:0000256" key="7">
    <source>
        <dbReference type="ARBA" id="ARBA00022741"/>
    </source>
</evidence>
<comment type="catalytic activity">
    <reaction evidence="18">
        <text>a 1-acyl-sn-glycerol + ATP = a 1-acyl-sn-glycero-3-phosphate + ADP + H(+)</text>
        <dbReference type="Rhea" id="RHEA:33747"/>
        <dbReference type="ChEBI" id="CHEBI:15378"/>
        <dbReference type="ChEBI" id="CHEBI:30616"/>
        <dbReference type="ChEBI" id="CHEBI:57970"/>
        <dbReference type="ChEBI" id="CHEBI:64683"/>
        <dbReference type="ChEBI" id="CHEBI:456216"/>
    </reaction>
    <physiologicalReaction direction="left-to-right" evidence="18">
        <dbReference type="Rhea" id="RHEA:33748"/>
    </physiologicalReaction>
</comment>
<dbReference type="InterPro" id="IPR001206">
    <property type="entry name" value="Diacylglycerol_kinase_cat_dom"/>
</dbReference>
<evidence type="ECO:0000256" key="19">
    <source>
        <dbReference type="ARBA" id="ARBA00024556"/>
    </source>
</evidence>
<dbReference type="SUPFAM" id="SSF111331">
    <property type="entry name" value="NAD kinase/diacylglycerol kinase-like"/>
    <property type="match status" value="1"/>
</dbReference>
<feature type="domain" description="DAGKc" evidence="31">
    <location>
        <begin position="64"/>
        <end position="207"/>
    </location>
</feature>
<keyword evidence="30" id="KW-1133">Transmembrane helix</keyword>
<evidence type="ECO:0000256" key="29">
    <source>
        <dbReference type="ARBA" id="ARBA00048876"/>
    </source>
</evidence>
<dbReference type="Proteomes" id="UP001152888">
    <property type="component" value="Unassembled WGS sequence"/>
</dbReference>
<dbReference type="PANTHER" id="PTHR12358:SF31">
    <property type="entry name" value="ACYLGLYCEROL KINASE, MITOCHONDRIAL"/>
    <property type="match status" value="1"/>
</dbReference>
<dbReference type="Pfam" id="PF19712">
    <property type="entry name" value="AGK_C"/>
    <property type="match status" value="1"/>
</dbReference>
<dbReference type="InterPro" id="IPR045579">
    <property type="entry name" value="AGK_C"/>
</dbReference>
<comment type="catalytic activity">
    <reaction evidence="28">
        <text>a monoacylglycerol + ATP = a monoacyl-sn-glycero-3-phosphate + ADP + H(+)</text>
        <dbReference type="Rhea" id="RHEA:19293"/>
        <dbReference type="ChEBI" id="CHEBI:15378"/>
        <dbReference type="ChEBI" id="CHEBI:17408"/>
        <dbReference type="ChEBI" id="CHEBI:30616"/>
        <dbReference type="ChEBI" id="CHEBI:77589"/>
        <dbReference type="ChEBI" id="CHEBI:456216"/>
        <dbReference type="EC" id="2.7.1.94"/>
    </reaction>
    <physiologicalReaction direction="left-to-right" evidence="28">
        <dbReference type="Rhea" id="RHEA:19294"/>
    </physiologicalReaction>
</comment>
<evidence type="ECO:0000256" key="23">
    <source>
        <dbReference type="ARBA" id="ARBA00026098"/>
    </source>
</evidence>
<comment type="pathway">
    <text evidence="4">Lipid metabolism; glycerolipid metabolism.</text>
</comment>
<comment type="catalytic activity">
    <reaction evidence="14">
        <text>1,2-di-(9Z-octadecenoyl)-sn-glycerol + ATP = 1,2-di-(9Z-octadecenoyl)-sn-glycero-3-phosphate + ADP + H(+)</text>
        <dbReference type="Rhea" id="RHEA:40327"/>
        <dbReference type="ChEBI" id="CHEBI:15378"/>
        <dbReference type="ChEBI" id="CHEBI:30616"/>
        <dbReference type="ChEBI" id="CHEBI:52333"/>
        <dbReference type="ChEBI" id="CHEBI:74546"/>
        <dbReference type="ChEBI" id="CHEBI:456216"/>
    </reaction>
    <physiologicalReaction direction="left-to-right" evidence="14">
        <dbReference type="Rhea" id="RHEA:40328"/>
    </physiologicalReaction>
</comment>
<keyword evidence="33" id="KW-1185">Reference proteome</keyword>
<evidence type="ECO:0000313" key="33">
    <source>
        <dbReference type="Proteomes" id="UP001152888"/>
    </source>
</evidence>
<evidence type="ECO:0000256" key="10">
    <source>
        <dbReference type="ARBA" id="ARBA00022840"/>
    </source>
</evidence>
<evidence type="ECO:0000256" key="26">
    <source>
        <dbReference type="ARBA" id="ARBA00044480"/>
    </source>
</evidence>
<dbReference type="GO" id="GO:0005758">
    <property type="term" value="C:mitochondrial intermembrane space"/>
    <property type="evidence" value="ECO:0007669"/>
    <property type="project" value="UniProtKB-SubCell"/>
</dbReference>
<keyword evidence="12" id="KW-0496">Mitochondrion</keyword>
<comment type="catalytic activity">
    <reaction evidence="15">
        <text>a 1,2-diacyl-sn-glycerol + ATP = a 1,2-diacyl-sn-glycero-3-phosphate + ADP + H(+)</text>
        <dbReference type="Rhea" id="RHEA:10272"/>
        <dbReference type="ChEBI" id="CHEBI:15378"/>
        <dbReference type="ChEBI" id="CHEBI:17815"/>
        <dbReference type="ChEBI" id="CHEBI:30616"/>
        <dbReference type="ChEBI" id="CHEBI:58608"/>
        <dbReference type="ChEBI" id="CHEBI:456216"/>
        <dbReference type="EC" id="2.7.1.107"/>
    </reaction>
    <physiologicalReaction direction="left-to-right" evidence="15">
        <dbReference type="Rhea" id="RHEA:10273"/>
    </physiologicalReaction>
</comment>